<dbReference type="SMART" id="SM00283">
    <property type="entry name" value="MA"/>
    <property type="match status" value="1"/>
</dbReference>
<keyword evidence="2" id="KW-1003">Cell membrane</keyword>
<dbReference type="SMART" id="SM00304">
    <property type="entry name" value="HAMP"/>
    <property type="match status" value="1"/>
</dbReference>
<feature type="coiled-coil region" evidence="10">
    <location>
        <begin position="411"/>
        <end position="468"/>
    </location>
</feature>
<dbReference type="PRINTS" id="PR00260">
    <property type="entry name" value="CHEMTRNSDUCR"/>
</dbReference>
<dbReference type="Pfam" id="PF02743">
    <property type="entry name" value="dCache_1"/>
    <property type="match status" value="1"/>
</dbReference>
<dbReference type="GO" id="GO:0007165">
    <property type="term" value="P:signal transduction"/>
    <property type="evidence" value="ECO:0007669"/>
    <property type="project" value="UniProtKB-KW"/>
</dbReference>
<dbReference type="InterPro" id="IPR003660">
    <property type="entry name" value="HAMP_dom"/>
</dbReference>
<keyword evidence="4 11" id="KW-0812">Transmembrane</keyword>
<dbReference type="Gene3D" id="6.10.340.10">
    <property type="match status" value="1"/>
</dbReference>
<dbReference type="PANTHER" id="PTHR32089:SF112">
    <property type="entry name" value="LYSOZYME-LIKE PROTEIN-RELATED"/>
    <property type="match status" value="1"/>
</dbReference>
<evidence type="ECO:0000313" key="14">
    <source>
        <dbReference type="EMBL" id="WCL55076.1"/>
    </source>
</evidence>
<gene>
    <name evidence="14" type="ORF">PH603_04790</name>
</gene>
<keyword evidence="3" id="KW-0145">Chemotaxis</keyword>
<evidence type="ECO:0000256" key="3">
    <source>
        <dbReference type="ARBA" id="ARBA00022500"/>
    </source>
</evidence>
<evidence type="ECO:0000259" key="13">
    <source>
        <dbReference type="PROSITE" id="PS50885"/>
    </source>
</evidence>
<dbReference type="InterPro" id="IPR004090">
    <property type="entry name" value="Chemotax_Me-accpt_rcpt"/>
</dbReference>
<dbReference type="GO" id="GO:0006935">
    <property type="term" value="P:chemotaxis"/>
    <property type="evidence" value="ECO:0007669"/>
    <property type="project" value="UniProtKB-KW"/>
</dbReference>
<protein>
    <submittedName>
        <fullName evidence="14">Methyl-accepting chemotaxis protein</fullName>
    </submittedName>
</protein>
<sequence>MRYFDNMRIAVKLPAAVVLFLLLLAASITGAGFIEIRSELDVIIRDRLQAVVSSKRAFFEHYLKTTEQEISVTAESPLVVDALKAMTAGYGAFGSNAESTLQSLYITNNSQGAGARSKLVEAGDGSPYSEAHGQYHPWFLSLQETRGYYDVFLIDAAGEVVYTVFKENDFATSLSAGRYSSTGLARVFKAAMAGGNDAVSFTDFESYAPSNGAPASFIAYPVIDPATGAKIGVLAFQMAIDVMNGILQSSEGMGQSGETYVVGADYLMRTDSRFAKESTILKQKIDTASVRAALQGESGVAWIEDYRGVEVASAYEPITFLGAKWAIIGEIDAEEARAAIVSTGTMMILIAFGAIVLMAAISLFVVRGLTRPISNMVDATKALAEGDTSVAVPHTARGDEIGDMAKAVDVFKRGMIERSRLRDEADKAEKERLAREAAEREAEMERERAAAREEAARAEARAAKAQAMADAIRAFEDQVREQLAGVSGAADDLSRTSEFMSQTAKETNARSAVVASAAEETTVNVQTVAAATEELGASIVEIGRQMAASTSANMQASEKATSTASIMEELAAASQAITDVIDLINDIAEQTNLLALNATIEAARAGDAGKGFAVVAGEVKSLASQTAKATEQIAEQINAVQSQSKSASDAMNEIRRAVSTTAELASAVAAAVEEQQAATQEIARSVQDAAQGTNEVSANISGVAAGSERTQESASTVAGAATELASSTALLKQEIEAFLTRIQEIANS</sequence>
<evidence type="ECO:0000313" key="15">
    <source>
        <dbReference type="Proteomes" id="UP001217500"/>
    </source>
</evidence>
<evidence type="ECO:0000256" key="7">
    <source>
        <dbReference type="ARBA" id="ARBA00023224"/>
    </source>
</evidence>
<dbReference type="CDD" id="cd06225">
    <property type="entry name" value="HAMP"/>
    <property type="match status" value="1"/>
</dbReference>
<keyword evidence="5 11" id="KW-1133">Transmembrane helix</keyword>
<feature type="domain" description="HAMP" evidence="13">
    <location>
        <begin position="367"/>
        <end position="420"/>
    </location>
</feature>
<evidence type="ECO:0000256" key="6">
    <source>
        <dbReference type="ARBA" id="ARBA00023136"/>
    </source>
</evidence>
<reference evidence="14" key="1">
    <citation type="submission" date="2023-01" db="EMBL/GenBank/DDBJ databases">
        <title>The genome sequence of Kordiimonadaceae bacterium 6D33.</title>
        <authorList>
            <person name="Liu Y."/>
        </authorList>
    </citation>
    <scope>NUCLEOTIDE SEQUENCE</scope>
    <source>
        <strain evidence="14">6D33</strain>
    </source>
</reference>
<comment type="subcellular location">
    <subcellularLocation>
        <location evidence="1">Cell membrane</location>
        <topology evidence="1">Multi-pass membrane protein</topology>
    </subcellularLocation>
</comment>
<organism evidence="14 15">
    <name type="scientific">Gimibacter soli</name>
    <dbReference type="NCBI Taxonomy" id="3024400"/>
    <lineage>
        <taxon>Bacteria</taxon>
        <taxon>Pseudomonadati</taxon>
        <taxon>Pseudomonadota</taxon>
        <taxon>Alphaproteobacteria</taxon>
        <taxon>Kordiimonadales</taxon>
        <taxon>Temperatibacteraceae</taxon>
        <taxon>Gimibacter</taxon>
    </lineage>
</organism>
<dbReference type="KEGG" id="gso:PH603_04790"/>
<dbReference type="Pfam" id="PF00672">
    <property type="entry name" value="HAMP"/>
    <property type="match status" value="1"/>
</dbReference>
<dbReference type="PANTHER" id="PTHR32089">
    <property type="entry name" value="METHYL-ACCEPTING CHEMOTAXIS PROTEIN MCPB"/>
    <property type="match status" value="1"/>
</dbReference>
<evidence type="ECO:0000256" key="2">
    <source>
        <dbReference type="ARBA" id="ARBA00022475"/>
    </source>
</evidence>
<comment type="similarity">
    <text evidence="8">Belongs to the methyl-accepting chemotaxis (MCP) protein family.</text>
</comment>
<dbReference type="InterPro" id="IPR004089">
    <property type="entry name" value="MCPsignal_dom"/>
</dbReference>
<dbReference type="PROSITE" id="PS50111">
    <property type="entry name" value="CHEMOTAXIS_TRANSDUC_2"/>
    <property type="match status" value="1"/>
</dbReference>
<evidence type="ECO:0000256" key="5">
    <source>
        <dbReference type="ARBA" id="ARBA00022989"/>
    </source>
</evidence>
<accession>A0AAE9XRM1</accession>
<evidence type="ECO:0000256" key="8">
    <source>
        <dbReference type="ARBA" id="ARBA00029447"/>
    </source>
</evidence>
<proteinExistence type="inferred from homology"/>
<dbReference type="InterPro" id="IPR033479">
    <property type="entry name" value="dCache_1"/>
</dbReference>
<dbReference type="Proteomes" id="UP001217500">
    <property type="component" value="Chromosome"/>
</dbReference>
<feature type="transmembrane region" description="Helical" evidence="11">
    <location>
        <begin position="346"/>
        <end position="366"/>
    </location>
</feature>
<keyword evidence="6 11" id="KW-0472">Membrane</keyword>
<name>A0AAE9XRM1_9PROT</name>
<dbReference type="AlphaFoldDB" id="A0AAE9XRM1"/>
<evidence type="ECO:0000256" key="9">
    <source>
        <dbReference type="PROSITE-ProRule" id="PRU00284"/>
    </source>
</evidence>
<evidence type="ECO:0000256" key="1">
    <source>
        <dbReference type="ARBA" id="ARBA00004651"/>
    </source>
</evidence>
<dbReference type="PROSITE" id="PS50885">
    <property type="entry name" value="HAMP"/>
    <property type="match status" value="1"/>
</dbReference>
<feature type="domain" description="Methyl-accepting transducer" evidence="12">
    <location>
        <begin position="489"/>
        <end position="718"/>
    </location>
</feature>
<dbReference type="GO" id="GO:0005886">
    <property type="term" value="C:plasma membrane"/>
    <property type="evidence" value="ECO:0007669"/>
    <property type="project" value="UniProtKB-SubCell"/>
</dbReference>
<dbReference type="Pfam" id="PF00015">
    <property type="entry name" value="MCPsignal"/>
    <property type="match status" value="1"/>
</dbReference>
<evidence type="ECO:0000259" key="12">
    <source>
        <dbReference type="PROSITE" id="PS50111"/>
    </source>
</evidence>
<dbReference type="GO" id="GO:0004888">
    <property type="term" value="F:transmembrane signaling receptor activity"/>
    <property type="evidence" value="ECO:0007669"/>
    <property type="project" value="InterPro"/>
</dbReference>
<evidence type="ECO:0000256" key="4">
    <source>
        <dbReference type="ARBA" id="ARBA00022692"/>
    </source>
</evidence>
<keyword evidence="10" id="KW-0175">Coiled coil</keyword>
<evidence type="ECO:0000256" key="10">
    <source>
        <dbReference type="SAM" id="Coils"/>
    </source>
</evidence>
<keyword evidence="7 9" id="KW-0807">Transducer</keyword>
<dbReference type="Gene3D" id="1.10.287.950">
    <property type="entry name" value="Methyl-accepting chemotaxis protein"/>
    <property type="match status" value="1"/>
</dbReference>
<dbReference type="EMBL" id="CP116805">
    <property type="protein sequence ID" value="WCL55076.1"/>
    <property type="molecule type" value="Genomic_DNA"/>
</dbReference>
<dbReference type="SUPFAM" id="SSF58104">
    <property type="entry name" value="Methyl-accepting chemotaxis protein (MCP) signaling domain"/>
    <property type="match status" value="1"/>
</dbReference>
<dbReference type="RefSeq" id="WP_289504834.1">
    <property type="nucleotide sequence ID" value="NZ_CP116805.1"/>
</dbReference>
<keyword evidence="15" id="KW-1185">Reference proteome</keyword>
<evidence type="ECO:0000256" key="11">
    <source>
        <dbReference type="SAM" id="Phobius"/>
    </source>
</evidence>